<protein>
    <recommendedName>
        <fullName evidence="4">Helix-turn-helix domain-containing protein</fullName>
    </recommendedName>
</protein>
<reference evidence="2" key="1">
    <citation type="journal article" date="2014" name="Int. J. Syst. Evol. Microbiol.">
        <title>Complete genome sequence of Corynebacterium casei LMG S-19264T (=DSM 44701T), isolated from a smear-ripened cheese.</title>
        <authorList>
            <consortium name="US DOE Joint Genome Institute (JGI-PGF)"/>
            <person name="Walter F."/>
            <person name="Albersmeier A."/>
            <person name="Kalinowski J."/>
            <person name="Ruckert C."/>
        </authorList>
    </citation>
    <scope>NUCLEOTIDE SEQUENCE</scope>
    <source>
        <strain evidence="2">CGMCC 4.5737</strain>
    </source>
</reference>
<evidence type="ECO:0000313" key="3">
    <source>
        <dbReference type="Proteomes" id="UP000637578"/>
    </source>
</evidence>
<name>A0A8J3FX40_9PSEU</name>
<dbReference type="Proteomes" id="UP000637578">
    <property type="component" value="Unassembled WGS sequence"/>
</dbReference>
<dbReference type="AlphaFoldDB" id="A0A8J3FX40"/>
<gene>
    <name evidence="2" type="ORF">GCM10012275_62090</name>
</gene>
<evidence type="ECO:0008006" key="4">
    <source>
        <dbReference type="Google" id="ProtNLM"/>
    </source>
</evidence>
<keyword evidence="3" id="KW-1185">Reference proteome</keyword>
<feature type="compositionally biased region" description="Low complexity" evidence="1">
    <location>
        <begin position="101"/>
        <end position="111"/>
    </location>
</feature>
<organism evidence="2 3">
    <name type="scientific">Longimycelium tulufanense</name>
    <dbReference type="NCBI Taxonomy" id="907463"/>
    <lineage>
        <taxon>Bacteria</taxon>
        <taxon>Bacillati</taxon>
        <taxon>Actinomycetota</taxon>
        <taxon>Actinomycetes</taxon>
        <taxon>Pseudonocardiales</taxon>
        <taxon>Pseudonocardiaceae</taxon>
        <taxon>Longimycelium</taxon>
    </lineage>
</organism>
<proteinExistence type="predicted"/>
<dbReference type="RefSeq" id="WP_189061998.1">
    <property type="nucleotide sequence ID" value="NZ_BMMK01000059.1"/>
</dbReference>
<reference evidence="2" key="2">
    <citation type="submission" date="2020-09" db="EMBL/GenBank/DDBJ databases">
        <authorList>
            <person name="Sun Q."/>
            <person name="Zhou Y."/>
        </authorList>
    </citation>
    <scope>NUCLEOTIDE SEQUENCE</scope>
    <source>
        <strain evidence="2">CGMCC 4.5737</strain>
    </source>
</reference>
<feature type="region of interest" description="Disordered" evidence="1">
    <location>
        <begin position="90"/>
        <end position="199"/>
    </location>
</feature>
<evidence type="ECO:0000256" key="1">
    <source>
        <dbReference type="SAM" id="MobiDB-lite"/>
    </source>
</evidence>
<dbReference type="EMBL" id="BMMK01000059">
    <property type="protein sequence ID" value="GGM83079.1"/>
    <property type="molecule type" value="Genomic_DNA"/>
</dbReference>
<sequence length="341" mass="36905">MIRDPLADDRLSHRAVGLLLRLVRRHQHHPGAPIDSRSLARPERREGRDAIQTVLRELREAGYLVTARTQDPVTGRWSTTTVLAPDLLTDHEECPRPDNPAPADNPQVAPGPGYPAPVGPEQDFPASAADELPQVSPKPESPSSVVPEPDNPAPAAEEFPQASPKPDNPAPSTCGGPSARKRIQVSSGRGARARAHARPTAAELAATAVRADAVRLVATWRDETAAPYRPETLHALQREADALLREGADPRLVRAALEAWDARADARTPKFLRYAYDDVVKAHRAITAGYGPNPAPQAPSGRYADAMTFLRQGIDLMRQRTDQDTHSEAWPPLSVIDGGIA</sequence>
<evidence type="ECO:0000313" key="2">
    <source>
        <dbReference type="EMBL" id="GGM83079.1"/>
    </source>
</evidence>
<comment type="caution">
    <text evidence="2">The sequence shown here is derived from an EMBL/GenBank/DDBJ whole genome shotgun (WGS) entry which is preliminary data.</text>
</comment>
<feature type="compositionally biased region" description="Low complexity" evidence="1">
    <location>
        <begin position="133"/>
        <end position="160"/>
    </location>
</feature>
<accession>A0A8J3FX40</accession>